<dbReference type="SUPFAM" id="SSF161098">
    <property type="entry name" value="MetI-like"/>
    <property type="match status" value="1"/>
</dbReference>
<reference evidence="9 10" key="1">
    <citation type="journal article" date="2019" name="Int. J. Syst. Evol. Microbiol.">
        <title>The Global Catalogue of Microorganisms (GCM) 10K type strain sequencing project: providing services to taxonomists for standard genome sequencing and annotation.</title>
        <authorList>
            <consortium name="The Broad Institute Genomics Platform"/>
            <consortium name="The Broad Institute Genome Sequencing Center for Infectious Disease"/>
            <person name="Wu L."/>
            <person name="Ma J."/>
        </authorList>
    </citation>
    <scope>NUCLEOTIDE SEQUENCE [LARGE SCALE GENOMIC DNA]</scope>
    <source>
        <strain evidence="9 10">JCM 3325</strain>
    </source>
</reference>
<dbReference type="PROSITE" id="PS50928">
    <property type="entry name" value="ABC_TM1"/>
    <property type="match status" value="1"/>
</dbReference>
<dbReference type="Pfam" id="PF00528">
    <property type="entry name" value="BPD_transp_1"/>
    <property type="match status" value="1"/>
</dbReference>
<organism evidence="9 10">
    <name type="scientific">Actinomadura vinacea</name>
    <dbReference type="NCBI Taxonomy" id="115336"/>
    <lineage>
        <taxon>Bacteria</taxon>
        <taxon>Bacillati</taxon>
        <taxon>Actinomycetota</taxon>
        <taxon>Actinomycetes</taxon>
        <taxon>Streptosporangiales</taxon>
        <taxon>Thermomonosporaceae</taxon>
        <taxon>Actinomadura</taxon>
    </lineage>
</organism>
<feature type="transmembrane region" description="Helical" evidence="7">
    <location>
        <begin position="99"/>
        <end position="122"/>
    </location>
</feature>
<proteinExistence type="inferred from homology"/>
<evidence type="ECO:0000256" key="5">
    <source>
        <dbReference type="ARBA" id="ARBA00022989"/>
    </source>
</evidence>
<dbReference type="PANTHER" id="PTHR43163:SF6">
    <property type="entry name" value="DIPEPTIDE TRANSPORT SYSTEM PERMEASE PROTEIN DPPB-RELATED"/>
    <property type="match status" value="1"/>
</dbReference>
<keyword evidence="3" id="KW-1003">Cell membrane</keyword>
<dbReference type="InterPro" id="IPR045621">
    <property type="entry name" value="BPD_transp_1_N"/>
</dbReference>
<evidence type="ECO:0000313" key="10">
    <source>
        <dbReference type="Proteomes" id="UP001501231"/>
    </source>
</evidence>
<feature type="transmembrane region" description="Helical" evidence="7">
    <location>
        <begin position="235"/>
        <end position="257"/>
    </location>
</feature>
<feature type="transmembrane region" description="Helical" evidence="7">
    <location>
        <begin position="181"/>
        <end position="200"/>
    </location>
</feature>
<dbReference type="RefSeq" id="WP_344592167.1">
    <property type="nucleotide sequence ID" value="NZ_BAAARW010000020.1"/>
</dbReference>
<dbReference type="InterPro" id="IPR035906">
    <property type="entry name" value="MetI-like_sf"/>
</dbReference>
<dbReference type="PANTHER" id="PTHR43163">
    <property type="entry name" value="DIPEPTIDE TRANSPORT SYSTEM PERMEASE PROTEIN DPPB-RELATED"/>
    <property type="match status" value="1"/>
</dbReference>
<evidence type="ECO:0000313" key="9">
    <source>
        <dbReference type="EMBL" id="GAA2431031.1"/>
    </source>
</evidence>
<dbReference type="CDD" id="cd06261">
    <property type="entry name" value="TM_PBP2"/>
    <property type="match status" value="1"/>
</dbReference>
<comment type="similarity">
    <text evidence="7">Belongs to the binding-protein-dependent transport system permease family.</text>
</comment>
<evidence type="ECO:0000256" key="6">
    <source>
        <dbReference type="ARBA" id="ARBA00023136"/>
    </source>
</evidence>
<feature type="transmembrane region" description="Helical" evidence="7">
    <location>
        <begin position="134"/>
        <end position="161"/>
    </location>
</feature>
<evidence type="ECO:0000256" key="1">
    <source>
        <dbReference type="ARBA" id="ARBA00004651"/>
    </source>
</evidence>
<feature type="transmembrane region" description="Helical" evidence="7">
    <location>
        <begin position="285"/>
        <end position="307"/>
    </location>
</feature>
<comment type="caution">
    <text evidence="9">The sequence shown here is derived from an EMBL/GenBank/DDBJ whole genome shotgun (WGS) entry which is preliminary data.</text>
</comment>
<protein>
    <submittedName>
        <fullName evidence="9">ABC transporter permease</fullName>
    </submittedName>
</protein>
<evidence type="ECO:0000256" key="7">
    <source>
        <dbReference type="RuleBase" id="RU363032"/>
    </source>
</evidence>
<keyword evidence="6 7" id="KW-0472">Membrane</keyword>
<name>A0ABN3JI96_9ACTN</name>
<evidence type="ECO:0000259" key="8">
    <source>
        <dbReference type="PROSITE" id="PS50928"/>
    </source>
</evidence>
<dbReference type="EMBL" id="BAAARW010000020">
    <property type="protein sequence ID" value="GAA2431031.1"/>
    <property type="molecule type" value="Genomic_DNA"/>
</dbReference>
<keyword evidence="4 7" id="KW-0812">Transmembrane</keyword>
<dbReference type="Proteomes" id="UP001501231">
    <property type="component" value="Unassembled WGS sequence"/>
</dbReference>
<evidence type="ECO:0000256" key="3">
    <source>
        <dbReference type="ARBA" id="ARBA00022475"/>
    </source>
</evidence>
<evidence type="ECO:0000256" key="4">
    <source>
        <dbReference type="ARBA" id="ARBA00022692"/>
    </source>
</evidence>
<comment type="subcellular location">
    <subcellularLocation>
        <location evidence="1 7">Cell membrane</location>
        <topology evidence="1 7">Multi-pass membrane protein</topology>
    </subcellularLocation>
</comment>
<feature type="transmembrane region" description="Helical" evidence="7">
    <location>
        <begin position="9"/>
        <end position="30"/>
    </location>
</feature>
<dbReference type="Gene3D" id="1.10.3720.10">
    <property type="entry name" value="MetI-like"/>
    <property type="match status" value="1"/>
</dbReference>
<dbReference type="Pfam" id="PF19300">
    <property type="entry name" value="BPD_transp_1_N"/>
    <property type="match status" value="1"/>
</dbReference>
<sequence length="316" mass="33864">MIVRLVQRVAILLASLVVSSVIVFAFMAVLPGDPARVALGVSASDTAVAQLREEFGLNRPLVVQYFSWVRGLVTFDPGNSYISHTQIGPQIADRLQVTLWLVGAGMVLACLLAVPMGTLMAMRHRRPSGLVLSALSQAGVAVPAFLAGILLITVFAVGLEWLPANGWTPPAQDPVQFLKQLVLPTLSLGLVQGAVLTRYVRSAVLDVLREDFLRTARAKGLRPGQALRRHGARNAAVPVVTVMGLQLATLLVGAVVIERVFVIPGLGSLLLDSVSNRDLIMVQDVVMIIAMAVLLVNFLVDMIYLMIDPRLRGGAS</sequence>
<evidence type="ECO:0000256" key="2">
    <source>
        <dbReference type="ARBA" id="ARBA00022448"/>
    </source>
</evidence>
<keyword evidence="10" id="KW-1185">Reference proteome</keyword>
<dbReference type="InterPro" id="IPR000515">
    <property type="entry name" value="MetI-like"/>
</dbReference>
<gene>
    <name evidence="9" type="ORF">GCM10010191_50920</name>
</gene>
<keyword evidence="5 7" id="KW-1133">Transmembrane helix</keyword>
<feature type="domain" description="ABC transmembrane type-1" evidence="8">
    <location>
        <begin position="95"/>
        <end position="304"/>
    </location>
</feature>
<accession>A0ABN3JI96</accession>
<keyword evidence="2 7" id="KW-0813">Transport</keyword>